<evidence type="ECO:0000313" key="1">
    <source>
        <dbReference type="EMBL" id="UWM54553.1"/>
    </source>
</evidence>
<accession>A0A9E7R324</accession>
<dbReference type="RefSeq" id="WP_260593573.1">
    <property type="nucleotide sequence ID" value="NZ_CP104003.1"/>
</dbReference>
<dbReference type="KEGG" id="ssai:N0B31_20825"/>
<sequence length="89" mass="9946">MAQVPSPKAVEKADEYWHVRFRDPDEFSEIRTPDWAAEAAESVYEGSEVRTGHREGSDEWVVQSVLIPASAERSTAESKAKAILEKLEG</sequence>
<evidence type="ECO:0000313" key="2">
    <source>
        <dbReference type="Proteomes" id="UP001057580"/>
    </source>
</evidence>
<dbReference type="AlphaFoldDB" id="A0A9E7R324"/>
<organism evidence="1 2">
    <name type="scientific">Salinirubellus salinus</name>
    <dbReference type="NCBI Taxonomy" id="1364945"/>
    <lineage>
        <taxon>Archaea</taxon>
        <taxon>Methanobacteriati</taxon>
        <taxon>Methanobacteriota</taxon>
        <taxon>Stenosarchaea group</taxon>
        <taxon>Halobacteria</taxon>
        <taxon>Halobacteriales</taxon>
        <taxon>Natronomonadaceae</taxon>
        <taxon>Salinirubellus</taxon>
    </lineage>
</organism>
<proteinExistence type="predicted"/>
<gene>
    <name evidence="1" type="ORF">N0B31_20825</name>
</gene>
<dbReference type="EMBL" id="CP104003">
    <property type="protein sequence ID" value="UWM54553.1"/>
    <property type="molecule type" value="Genomic_DNA"/>
</dbReference>
<reference evidence="1" key="1">
    <citation type="submission" date="2022-09" db="EMBL/GenBank/DDBJ databases">
        <title>Diverse halophilic archaea isolated from saline environments.</title>
        <authorList>
            <person name="Cui H.-L."/>
        </authorList>
    </citation>
    <scope>NUCLEOTIDE SEQUENCE</scope>
    <source>
        <strain evidence="1">ZS-35-S2</strain>
    </source>
</reference>
<keyword evidence="2" id="KW-1185">Reference proteome</keyword>
<name>A0A9E7R324_9EURY</name>
<protein>
    <submittedName>
        <fullName evidence="1">Uncharacterized protein</fullName>
    </submittedName>
</protein>
<dbReference type="GeneID" id="74944921"/>
<dbReference type="Proteomes" id="UP001057580">
    <property type="component" value="Chromosome"/>
</dbReference>